<dbReference type="STRING" id="651662.SAMN04488069_102408"/>
<dbReference type="Proteomes" id="UP000199249">
    <property type="component" value="Unassembled WGS sequence"/>
</dbReference>
<dbReference type="GO" id="GO:0005975">
    <property type="term" value="P:carbohydrate metabolic process"/>
    <property type="evidence" value="ECO:0007669"/>
    <property type="project" value="UniProtKB-ARBA"/>
</dbReference>
<evidence type="ECO:0000313" key="4">
    <source>
        <dbReference type="EMBL" id="SDX67256.1"/>
    </source>
</evidence>
<name>A0A1H3DLG4_9BACT</name>
<sequence>MRTPFLSPRGRASHTRPICRLLVALGLLLLSANRAWAQFPRIESFKNSTTSGVGFRLGGNPNPAVLTAATGTDANGSGYLRLTDNTTNQAGFAIDNQSFPAPTGFAISFEFFSYGGTGADGFSVFLVDADKTSAAAFTSGASGGSLGYAQKTIAPLSNGVPNGYIGIGIDEFGNYASPTEGRVGGPGVRPDAVSLRGSGDGNSTTDYPFIAGGTTLPFSLDVATVRAQQGSADFRRAYIYVIPQPDGTYQITVRIQNGNAVATTIERVRVATPPNNLRIGFAGSTGGSTNVHEIRNLAIIRAPVANDDVASTVYGVPVSLNILSNDVAQGSNLEPTSIDLDPTTTAIDNSFTVAGKGTFTRGANGVVTFTPVATFAGVITIPYTVASVLGDLSNPANITIIVKGADVATSISGPTAASPGSSVTYTVNTSNLGTETSNNLVPSIQLPANLTGVVVSSGSYDSGSGLVTFAPVASLAPGAPSIVNTVRFTAPAGGSVVAAASVTLSTPDPVLSNNTATITTVVQGNANVATSCATPGKDGPRALNSGSTTPNTYYPGNATTAMSATSIQVGAAVGGPGIQAGDLVMIIQVQGATIDVTNTTSYGASTAPVAGFYEYAVATNSVPVTGGTLTIAKALARIYERVSYADAGNPTGQRRFQVVRVPQYSALTVTGTVTGLAWNGETGGILALDVAGQTTFSGSGSLDMSGKGFRGGGARQYTGGGTGYGTNDIRNVASLTTAGVHGAKGEGWAGTPRFVWNGTSVSDTGVEGYRNGSVGLGAPGNAGGGATDNQLASNTGNAGGGGGGNAAAGGLGGFNRNANSGTQAAGGGSIAGGIGRWLMGGGGGAGSSEQAGTLSSGGVGGGIVVLRTSLLSGTGQLRADGSGAPTAGLATNYTNGGGGGGAGGTVVLLASNTSGFANMTLSAAGGDGGNAITGGNNDDYGPGGGGGGGFVFANSGSGTELIAGGASGLTERGRPADTNSARPGTSGSAVVNATDPGVLISAASGCLPSLSVALATATPNVQRTGGTGSSVNPALYTLTISNTGGQADNVSVLAALAANIFQYDPTFTPVFTLQQANGTTTSIPATSANTPTGANSTPEFGGSSLSIPAGATLSISFRATIAAAAQNNFAYQANATVTYNDPFRTTVTGTVSPGGNYANDATLGAAGGSNYSASSSANEDVSITSPLPVTLTAFDAIASGRDAVLTWKTATELNNDRFELERSFDGATFETIGSQRGQGTTQSATSYRYVDAGAARFAAKLLYYRLRQVDTDGTDSYSKVQTVRFEQRKVTVGLYPNPQQGRFTLDLLGLPEGSYQVDILDLAGRQVLRTQLSGGQEHTVLVPTLPQGSYIVRVSGQAVNITLPMTRN</sequence>
<dbReference type="Gene3D" id="2.60.120.200">
    <property type="match status" value="1"/>
</dbReference>
<dbReference type="Pfam" id="PF01345">
    <property type="entry name" value="DUF11"/>
    <property type="match status" value="1"/>
</dbReference>
<dbReference type="InterPro" id="IPR013320">
    <property type="entry name" value="ConA-like_dom_sf"/>
</dbReference>
<accession>A0A1H3DLG4</accession>
<proteinExistence type="predicted"/>
<evidence type="ECO:0000256" key="1">
    <source>
        <dbReference type="SAM" id="MobiDB-lite"/>
    </source>
</evidence>
<organism evidence="4 5">
    <name type="scientific">Hymenobacter psychrophilus</name>
    <dbReference type="NCBI Taxonomy" id="651662"/>
    <lineage>
        <taxon>Bacteria</taxon>
        <taxon>Pseudomonadati</taxon>
        <taxon>Bacteroidota</taxon>
        <taxon>Cytophagia</taxon>
        <taxon>Cytophagales</taxon>
        <taxon>Hymenobacteraceae</taxon>
        <taxon>Hymenobacter</taxon>
    </lineage>
</organism>
<feature type="domain" description="DUF11" evidence="2">
    <location>
        <begin position="414"/>
        <end position="519"/>
    </location>
</feature>
<keyword evidence="5" id="KW-1185">Reference proteome</keyword>
<dbReference type="InterPro" id="IPR026444">
    <property type="entry name" value="Secre_tail"/>
</dbReference>
<dbReference type="EMBL" id="FNOV01000002">
    <property type="protein sequence ID" value="SDX67256.1"/>
    <property type="molecule type" value="Genomic_DNA"/>
</dbReference>
<feature type="region of interest" description="Disordered" evidence="1">
    <location>
        <begin position="968"/>
        <end position="988"/>
    </location>
</feature>
<dbReference type="Pfam" id="PF17963">
    <property type="entry name" value="Big_9"/>
    <property type="match status" value="1"/>
</dbReference>
<dbReference type="OrthoDB" id="7794186at2"/>
<evidence type="ECO:0000259" key="2">
    <source>
        <dbReference type="Pfam" id="PF01345"/>
    </source>
</evidence>
<dbReference type="Pfam" id="PF18962">
    <property type="entry name" value="Por_Secre_tail"/>
    <property type="match status" value="1"/>
</dbReference>
<dbReference type="InterPro" id="IPR001434">
    <property type="entry name" value="OmcB-like_DUF11"/>
</dbReference>
<gene>
    <name evidence="4" type="ORF">SAMN04488069_102408</name>
</gene>
<evidence type="ECO:0000313" key="5">
    <source>
        <dbReference type="Proteomes" id="UP000199249"/>
    </source>
</evidence>
<protein>
    <submittedName>
        <fullName evidence="4">Por secretion system C-terminal sorting domain-containing protein</fullName>
    </submittedName>
</protein>
<feature type="compositionally biased region" description="Polar residues" evidence="1">
    <location>
        <begin position="977"/>
        <end position="988"/>
    </location>
</feature>
<evidence type="ECO:0000259" key="3">
    <source>
        <dbReference type="Pfam" id="PF18962"/>
    </source>
</evidence>
<feature type="domain" description="Secretion system C-terminal sorting" evidence="3">
    <location>
        <begin position="1294"/>
        <end position="1358"/>
    </location>
</feature>
<dbReference type="GO" id="GO:0004553">
    <property type="term" value="F:hydrolase activity, hydrolyzing O-glycosyl compounds"/>
    <property type="evidence" value="ECO:0007669"/>
    <property type="project" value="UniProtKB-ARBA"/>
</dbReference>
<dbReference type="SUPFAM" id="SSF49899">
    <property type="entry name" value="Concanavalin A-like lectins/glucanases"/>
    <property type="match status" value="1"/>
</dbReference>
<dbReference type="NCBIfam" id="TIGR04183">
    <property type="entry name" value="Por_Secre_tail"/>
    <property type="match status" value="1"/>
</dbReference>
<reference evidence="5" key="1">
    <citation type="submission" date="2016-10" db="EMBL/GenBank/DDBJ databases">
        <authorList>
            <person name="Varghese N."/>
            <person name="Submissions S."/>
        </authorList>
    </citation>
    <scope>NUCLEOTIDE SEQUENCE [LARGE SCALE GENOMIC DNA]</scope>
    <source>
        <strain evidence="5">CGMCC 1.8975</strain>
    </source>
</reference>